<evidence type="ECO:0000256" key="2">
    <source>
        <dbReference type="SAM" id="Phobius"/>
    </source>
</evidence>
<sequence>MPFEPSSRIPRLPGNDCRPGKPSDSRGDGFAGGCISLIVLLIEIPVAFLLGLASVIRGWGGADEQTAAPPMDWVPILWLGGFTLGVLVVAFIFLRSAHPFAGAVQLLVAAAALIFTIAAWHDQYERAHPAPPPTRAGMSHAPLDHMTER</sequence>
<dbReference type="InterPro" id="IPR046201">
    <property type="entry name" value="DUF6234"/>
</dbReference>
<reference evidence="4 5" key="2">
    <citation type="journal article" date="2024" name="Microb. Biotechnol.">
        <title>The involvement of multiple ABC transporters in daunorubicin efflux in Streptomyces coeruleorubidus.</title>
        <authorList>
            <person name="Dong J."/>
            <person name="Ning J."/>
            <person name="Tian Y."/>
            <person name="Li H."/>
            <person name="Chen H."/>
            <person name="Guan W."/>
        </authorList>
    </citation>
    <scope>NUCLEOTIDE SEQUENCE [LARGE SCALE GENOMIC DNA]</scope>
    <source>
        <strain evidence="4 5">CICC 11043</strain>
    </source>
</reference>
<keyword evidence="2" id="KW-0812">Transmembrane</keyword>
<keyword evidence="2" id="KW-1133">Transmembrane helix</keyword>
<evidence type="ECO:0000259" key="3">
    <source>
        <dbReference type="Pfam" id="PF19747"/>
    </source>
</evidence>
<dbReference type="EMBL" id="CP137524">
    <property type="protein sequence ID" value="WOT39459.1"/>
    <property type="molecule type" value="Genomic_DNA"/>
</dbReference>
<evidence type="ECO:0000313" key="5">
    <source>
        <dbReference type="Proteomes" id="UP001305002"/>
    </source>
</evidence>
<dbReference type="Pfam" id="PF19747">
    <property type="entry name" value="DUF6234"/>
    <property type="match status" value="1"/>
</dbReference>
<feature type="region of interest" description="Disordered" evidence="1">
    <location>
        <begin position="1"/>
        <end position="26"/>
    </location>
</feature>
<accession>A0ABZ0KN46</accession>
<feature type="region of interest" description="Disordered" evidence="1">
    <location>
        <begin position="128"/>
        <end position="149"/>
    </location>
</feature>
<keyword evidence="5" id="KW-1185">Reference proteome</keyword>
<evidence type="ECO:0000256" key="1">
    <source>
        <dbReference type="SAM" id="MobiDB-lite"/>
    </source>
</evidence>
<organism evidence="4 5">
    <name type="scientific">Streptomyces coeruleorubidus</name>
    <dbReference type="NCBI Taxonomy" id="116188"/>
    <lineage>
        <taxon>Bacteria</taxon>
        <taxon>Bacillati</taxon>
        <taxon>Actinomycetota</taxon>
        <taxon>Actinomycetes</taxon>
        <taxon>Kitasatosporales</taxon>
        <taxon>Streptomycetaceae</taxon>
        <taxon>Streptomyces</taxon>
    </lineage>
</organism>
<reference evidence="4 5" key="1">
    <citation type="journal article" date="2021" name="J. Microbiol. Biotechnol.">
        <title>An Efficient Markerless Deletion System Suitable for the Industrial Strains of Streptomyces.</title>
        <authorList>
            <person name="Dong J."/>
            <person name="Wei J."/>
            <person name="Li H."/>
            <person name="Zhao S."/>
            <person name="Guan W."/>
        </authorList>
    </citation>
    <scope>NUCLEOTIDE SEQUENCE [LARGE SCALE GENOMIC DNA]</scope>
    <source>
        <strain evidence="4 5">CICC 11043</strain>
    </source>
</reference>
<dbReference type="Proteomes" id="UP001305002">
    <property type="component" value="Chromosome"/>
</dbReference>
<feature type="transmembrane region" description="Helical" evidence="2">
    <location>
        <begin position="30"/>
        <end position="52"/>
    </location>
</feature>
<feature type="transmembrane region" description="Helical" evidence="2">
    <location>
        <begin position="73"/>
        <end position="94"/>
    </location>
</feature>
<evidence type="ECO:0000313" key="4">
    <source>
        <dbReference type="EMBL" id="WOT39459.1"/>
    </source>
</evidence>
<protein>
    <submittedName>
        <fullName evidence="4">DUF6234 family protein</fullName>
    </submittedName>
</protein>
<feature type="transmembrane region" description="Helical" evidence="2">
    <location>
        <begin position="100"/>
        <end position="120"/>
    </location>
</feature>
<keyword evidence="2" id="KW-0472">Membrane</keyword>
<feature type="domain" description="DUF6234" evidence="3">
    <location>
        <begin position="35"/>
        <end position="138"/>
    </location>
</feature>
<name>A0ABZ0KN46_STRC4</name>
<gene>
    <name evidence="4" type="ORF">R5U08_37310</name>
</gene>
<proteinExistence type="predicted"/>